<sequence precursor="true">MKGRQNAAALWSLWFTGLCISLASVCVQADQQQSDPQSSNDNTMHWLQRIEQAAQQRDFSGTYVVVQPDRLYALHTVHANVDGKQYDLVTKLDGQERQIFKDGSALYAVFPQTKQIILERQSVIQMFPGILKTHYAQLGHFYKINELAQERTIGRMASVLQMMPQDEWRFGYKIWVDQATGLLLRIQVLDAQGKVLERVAFTDISFELSELQKKELSSYIETLKGQAYQLHELHYTDTTPQAEGWELQQQIPGFEPISCVLRPLPDSDQQLIQWVFSDGLVSVSIFIEPMDEHAQREARDYSYGATHSVSFRRGQWWVTLVGEVPAGTLALFEQSLEHTPG</sequence>
<feature type="domain" description="MucB/RseB N-terminal" evidence="6">
    <location>
        <begin position="44"/>
        <end position="217"/>
    </location>
</feature>
<proteinExistence type="inferred from homology"/>
<comment type="subcellular location">
    <subcellularLocation>
        <location evidence="1">Periplasm</location>
    </subcellularLocation>
</comment>
<dbReference type="PANTHER" id="PTHR38782">
    <property type="match status" value="1"/>
</dbReference>
<dbReference type="PIRSF" id="PIRSF005427">
    <property type="entry name" value="RseB"/>
    <property type="match status" value="1"/>
</dbReference>
<feature type="chain" id="PRO_5019584095" evidence="5">
    <location>
        <begin position="30"/>
        <end position="341"/>
    </location>
</feature>
<dbReference type="Gene3D" id="2.50.20.10">
    <property type="entry name" value="Lipoprotein localisation LolA/LolB/LppX"/>
    <property type="match status" value="1"/>
</dbReference>
<dbReference type="InterPro" id="IPR005588">
    <property type="entry name" value="MucB_RseB"/>
</dbReference>
<dbReference type="InterPro" id="IPR033436">
    <property type="entry name" value="MucB/RseB_C"/>
</dbReference>
<evidence type="ECO:0000256" key="5">
    <source>
        <dbReference type="SAM" id="SignalP"/>
    </source>
</evidence>
<evidence type="ECO:0000256" key="2">
    <source>
        <dbReference type="ARBA" id="ARBA00008150"/>
    </source>
</evidence>
<comment type="similarity">
    <text evidence="2">Belongs to the RseB family.</text>
</comment>
<feature type="domain" description="MucB/RseB C-terminal" evidence="7">
    <location>
        <begin position="241"/>
        <end position="336"/>
    </location>
</feature>
<evidence type="ECO:0000259" key="6">
    <source>
        <dbReference type="Pfam" id="PF03888"/>
    </source>
</evidence>
<evidence type="ECO:0000313" key="8">
    <source>
        <dbReference type="EMBL" id="RUS66353.1"/>
    </source>
</evidence>
<keyword evidence="4" id="KW-0574">Periplasm</keyword>
<dbReference type="EMBL" id="PQSP01000005">
    <property type="protein sequence ID" value="RUS66353.1"/>
    <property type="molecule type" value="Genomic_DNA"/>
</dbReference>
<dbReference type="GO" id="GO:0045152">
    <property type="term" value="F:antisigma factor binding"/>
    <property type="evidence" value="ECO:0007669"/>
    <property type="project" value="TreeGrafter"/>
</dbReference>
<evidence type="ECO:0000259" key="7">
    <source>
        <dbReference type="Pfam" id="PF17188"/>
    </source>
</evidence>
<dbReference type="RefSeq" id="WP_126980262.1">
    <property type="nucleotide sequence ID" value="NZ_PQSP01000005.1"/>
</dbReference>
<dbReference type="Gene3D" id="3.30.200.100">
    <property type="entry name" value="MucB/RseB, C-terminal domain"/>
    <property type="match status" value="1"/>
</dbReference>
<comment type="caution">
    <text evidence="8">The sequence shown here is derived from an EMBL/GenBank/DDBJ whole genome shotgun (WGS) entry which is preliminary data.</text>
</comment>
<keyword evidence="9" id="KW-1185">Reference proteome</keyword>
<evidence type="ECO:0000256" key="3">
    <source>
        <dbReference type="ARBA" id="ARBA00022729"/>
    </source>
</evidence>
<dbReference type="GO" id="GO:0032885">
    <property type="term" value="P:regulation of polysaccharide biosynthetic process"/>
    <property type="evidence" value="ECO:0007669"/>
    <property type="project" value="TreeGrafter"/>
</dbReference>
<evidence type="ECO:0000256" key="4">
    <source>
        <dbReference type="ARBA" id="ARBA00022764"/>
    </source>
</evidence>
<dbReference type="Proteomes" id="UP000286947">
    <property type="component" value="Unassembled WGS sequence"/>
</dbReference>
<dbReference type="Pfam" id="PF17188">
    <property type="entry name" value="MucB_RseB_C"/>
    <property type="match status" value="1"/>
</dbReference>
<gene>
    <name evidence="8" type="primary">mucB</name>
    <name evidence="8" type="ORF">CUZ56_02079</name>
</gene>
<dbReference type="PANTHER" id="PTHR38782:SF1">
    <property type="entry name" value="SIGMA-E FACTOR REGULATORY PROTEIN RSEB"/>
    <property type="match status" value="1"/>
</dbReference>
<dbReference type="Pfam" id="PF03888">
    <property type="entry name" value="MucB_RseB"/>
    <property type="match status" value="1"/>
</dbReference>
<keyword evidence="3 5" id="KW-0732">Signal</keyword>
<accession>A0A433SC83</accession>
<dbReference type="CDD" id="cd16327">
    <property type="entry name" value="RseB"/>
    <property type="match status" value="1"/>
</dbReference>
<dbReference type="GO" id="GO:0030288">
    <property type="term" value="C:outer membrane-bounded periplasmic space"/>
    <property type="evidence" value="ECO:0007669"/>
    <property type="project" value="TreeGrafter"/>
</dbReference>
<dbReference type="OrthoDB" id="7067274at2"/>
<organism evidence="8 9">
    <name type="scientific">Saezia sanguinis</name>
    <dbReference type="NCBI Taxonomy" id="1965230"/>
    <lineage>
        <taxon>Bacteria</taxon>
        <taxon>Pseudomonadati</taxon>
        <taxon>Pseudomonadota</taxon>
        <taxon>Betaproteobacteria</taxon>
        <taxon>Burkholderiales</taxon>
        <taxon>Saeziaceae</taxon>
        <taxon>Saezia</taxon>
    </lineage>
</organism>
<dbReference type="InterPro" id="IPR033434">
    <property type="entry name" value="MucB/RseB_N"/>
</dbReference>
<reference evidence="8 9" key="1">
    <citation type="submission" date="2018-01" db="EMBL/GenBank/DDBJ databases">
        <title>Saezia sanguinis gen. nov., sp. nov., in the order Burkholderiales isolated from human blood.</title>
        <authorList>
            <person name="Medina-Pascual M.J."/>
            <person name="Valdezate S."/>
            <person name="Monzon S."/>
            <person name="Cuesta I."/>
            <person name="Carrasco G."/>
            <person name="Villalon P."/>
            <person name="Saez-Nieto J.A."/>
        </authorList>
    </citation>
    <scope>NUCLEOTIDE SEQUENCE [LARGE SCALE GENOMIC DNA]</scope>
    <source>
        <strain evidence="8 9">CNM695-12</strain>
    </source>
</reference>
<evidence type="ECO:0000313" key="9">
    <source>
        <dbReference type="Proteomes" id="UP000286947"/>
    </source>
</evidence>
<dbReference type="AlphaFoldDB" id="A0A433SC83"/>
<protein>
    <submittedName>
        <fullName evidence="8">Sigma factor AlgU regulatory protein MucB</fullName>
    </submittedName>
</protein>
<name>A0A433SC83_9BURK</name>
<dbReference type="InterPro" id="IPR038484">
    <property type="entry name" value="MucB/RseB_C_sf"/>
</dbReference>
<evidence type="ECO:0000256" key="1">
    <source>
        <dbReference type="ARBA" id="ARBA00004418"/>
    </source>
</evidence>
<feature type="signal peptide" evidence="5">
    <location>
        <begin position="1"/>
        <end position="29"/>
    </location>
</feature>